<gene>
    <name evidence="2" type="ORF">E4184_09070</name>
</gene>
<dbReference type="Proteomes" id="UP000501427">
    <property type="component" value="Chromosome"/>
</dbReference>
<keyword evidence="1" id="KW-1133">Transmembrane helix</keyword>
<proteinExistence type="predicted"/>
<feature type="transmembrane region" description="Helical" evidence="1">
    <location>
        <begin position="53"/>
        <end position="70"/>
    </location>
</feature>
<dbReference type="RefSeq" id="WP_042046352.1">
    <property type="nucleotide sequence ID" value="NZ_CAWPJG010000001.1"/>
</dbReference>
<sequence length="424" mass="45934">MSALLWSRPLPAALQAHTSSSERAVLALLLASVLYQSLLCMVNTLLFAINPTLVALVEALIYGGVLLLVYRRLPLGLALLALLALVNLLSLTVLRGLLDAKSVRDILIILLFFWLGLRHGSAALVDKVLLLVVGVALLLGLFEWLALEWYIRVFHTFSYFVNQSGIGRDGGAIFSGQALTLNGFRPDGIGRTILPWLFGPHRISSIFLEPVSLGNFSVIVLIWALCREGERRVSLLLAAGAAMLIALSDSRFGLAMSAMLIALRLLLPLRATALLALAPWAMMAAVYIYSNCFFEGAYSDSFVGRLTYTGKVLGTLEVGDMLGLQSPLGNYGDMGYAYVLTRFGLPFLLLGWGLLWLIPLHSAPALRVRALISLYIAMILSISGTSLFALKSAGLLWFLVGSLCAEGGARQEALSHAGVQRHDH</sequence>
<feature type="transmembrane region" description="Helical" evidence="1">
    <location>
        <begin position="206"/>
        <end position="225"/>
    </location>
</feature>
<name>A0A6M4Y8H2_AERME</name>
<dbReference type="AlphaFoldDB" id="A0A6M4Y8H2"/>
<reference evidence="2 3" key="1">
    <citation type="submission" date="2019-03" db="EMBL/GenBank/DDBJ databases">
        <title>Novel transposon Tn6433 accelerates the dissemination of tet(E) in Aeromonas from aerobic biofilm under oxytetracycline stress.</title>
        <authorList>
            <person name="Shi Y."/>
            <person name="Tian Z."/>
            <person name="Zhang Y."/>
            <person name="Zhang H."/>
            <person name="Yang M."/>
        </authorList>
    </citation>
    <scope>NUCLEOTIDE SEQUENCE [LARGE SCALE GENOMIC DNA]</scope>
    <source>
        <strain evidence="2 3">T0.1-19</strain>
    </source>
</reference>
<feature type="transmembrane region" description="Helical" evidence="1">
    <location>
        <begin position="128"/>
        <end position="147"/>
    </location>
</feature>
<evidence type="ECO:0000313" key="3">
    <source>
        <dbReference type="Proteomes" id="UP000501427"/>
    </source>
</evidence>
<accession>A0A6M4Y8H2</accession>
<evidence type="ECO:0000313" key="2">
    <source>
        <dbReference type="EMBL" id="QJT21564.1"/>
    </source>
</evidence>
<feature type="transmembrane region" description="Helical" evidence="1">
    <location>
        <begin position="106"/>
        <end position="122"/>
    </location>
</feature>
<protein>
    <submittedName>
        <fullName evidence="2">Polysaccharide polymerase</fullName>
    </submittedName>
</protein>
<feature type="transmembrane region" description="Helical" evidence="1">
    <location>
        <begin position="370"/>
        <end position="390"/>
    </location>
</feature>
<keyword evidence="1" id="KW-0472">Membrane</keyword>
<feature type="transmembrane region" description="Helical" evidence="1">
    <location>
        <begin position="269"/>
        <end position="289"/>
    </location>
</feature>
<feature type="transmembrane region" description="Helical" evidence="1">
    <location>
        <begin position="76"/>
        <end position="94"/>
    </location>
</feature>
<keyword evidence="1" id="KW-0812">Transmembrane</keyword>
<evidence type="ECO:0000256" key="1">
    <source>
        <dbReference type="SAM" id="Phobius"/>
    </source>
</evidence>
<feature type="transmembrane region" description="Helical" evidence="1">
    <location>
        <begin position="336"/>
        <end position="358"/>
    </location>
</feature>
<dbReference type="EMBL" id="CP038441">
    <property type="protein sequence ID" value="QJT21564.1"/>
    <property type="molecule type" value="Genomic_DNA"/>
</dbReference>
<organism evidence="2 3">
    <name type="scientific">Aeromonas media</name>
    <dbReference type="NCBI Taxonomy" id="651"/>
    <lineage>
        <taxon>Bacteria</taxon>
        <taxon>Pseudomonadati</taxon>
        <taxon>Pseudomonadota</taxon>
        <taxon>Gammaproteobacteria</taxon>
        <taxon>Aeromonadales</taxon>
        <taxon>Aeromonadaceae</taxon>
        <taxon>Aeromonas</taxon>
    </lineage>
</organism>